<dbReference type="GO" id="GO:0016556">
    <property type="term" value="P:mRNA modification"/>
    <property type="evidence" value="ECO:0007669"/>
    <property type="project" value="UniProtKB-UniRule"/>
</dbReference>
<dbReference type="GO" id="GO:0006370">
    <property type="term" value="P:7-methylguanosine mRNA capping"/>
    <property type="evidence" value="ECO:0007669"/>
    <property type="project" value="UniProtKB-UniRule"/>
</dbReference>
<dbReference type="InterPro" id="IPR000467">
    <property type="entry name" value="G_patch_dom"/>
</dbReference>
<protein>
    <recommendedName>
        <fullName evidence="3 8">Cap-specific mRNA (nucleoside-2'-O-)-methyltransferase 1</fullName>
        <ecNumber evidence="2 8">2.1.1.57</ecNumber>
    </recommendedName>
    <alternativeName>
        <fullName evidence="8">Cap1 2'O-ribose methyltransferase 1</fullName>
    </alternativeName>
</protein>
<dbReference type="AlphaFoldDB" id="A0A6B0VGM4"/>
<evidence type="ECO:0000256" key="3">
    <source>
        <dbReference type="ARBA" id="ARBA00021136"/>
    </source>
</evidence>
<keyword evidence="5 8" id="KW-0507">mRNA processing</keyword>
<organism evidence="13">
    <name type="scientific">Ixodes ricinus</name>
    <name type="common">Common tick</name>
    <name type="synonym">Acarus ricinus</name>
    <dbReference type="NCBI Taxonomy" id="34613"/>
    <lineage>
        <taxon>Eukaryota</taxon>
        <taxon>Metazoa</taxon>
        <taxon>Ecdysozoa</taxon>
        <taxon>Arthropoda</taxon>
        <taxon>Chelicerata</taxon>
        <taxon>Arachnida</taxon>
        <taxon>Acari</taxon>
        <taxon>Parasitiformes</taxon>
        <taxon>Ixodida</taxon>
        <taxon>Ixodoidea</taxon>
        <taxon>Ixodidae</taxon>
        <taxon>Ixodinae</taxon>
        <taxon>Ixodes</taxon>
    </lineage>
</organism>
<evidence type="ECO:0000256" key="2">
    <source>
        <dbReference type="ARBA" id="ARBA00011923"/>
    </source>
</evidence>
<feature type="domain" description="RrmJ-type SAM-dependent 2'-O-MTase" evidence="12">
    <location>
        <begin position="310"/>
        <end position="527"/>
    </location>
</feature>
<dbReference type="GO" id="GO:0003676">
    <property type="term" value="F:nucleic acid binding"/>
    <property type="evidence" value="ECO:0007669"/>
    <property type="project" value="UniProtKB-UniRule"/>
</dbReference>
<dbReference type="GO" id="GO:0004483">
    <property type="term" value="F:methyltransferase cap1 activity"/>
    <property type="evidence" value="ECO:0007669"/>
    <property type="project" value="UniProtKB-UniRule"/>
</dbReference>
<evidence type="ECO:0000256" key="6">
    <source>
        <dbReference type="ARBA" id="ARBA00022691"/>
    </source>
</evidence>
<dbReference type="SMART" id="SM00456">
    <property type="entry name" value="WW"/>
    <property type="match status" value="1"/>
</dbReference>
<evidence type="ECO:0000259" key="11">
    <source>
        <dbReference type="PROSITE" id="PS50174"/>
    </source>
</evidence>
<dbReference type="SMART" id="SM00443">
    <property type="entry name" value="G_patch"/>
    <property type="match status" value="1"/>
</dbReference>
<keyword evidence="8" id="KW-0539">Nucleus</keyword>
<comment type="subcellular location">
    <subcellularLocation>
        <location evidence="8">Nucleus</location>
    </subcellularLocation>
</comment>
<evidence type="ECO:0000256" key="5">
    <source>
        <dbReference type="ARBA" id="ARBA00022664"/>
    </source>
</evidence>
<sequence length="926" mass="106552">MAASFKPASLSDSSDETDGDHEPARKGQAQTAKKWNNEFNRKKRQLSQNESSDTDTELHSQKRVKGPSQSDGYKRPNALPKSRKEGDSFESSHTNTEPPPKRYLEDVYKEPNAVPKSRSESDGSSKGSPTKFSHFMPNSSEDDDEDARNSEDGGDASNQIAPGNYSIASKKMMQRMGYTKGKGLGKHNQGMKDIIHTSKQRGRRGLGLSMDGLEPSTDVTWDFEKEEIDVREYLDWMPQCTEEPPDIKELRSWVQEGKKKLSIDDETLFCDPEVLKNVLDSKNIFDKLEPEEMRRARTRSNPFETIRGGIFLNRAAMKMANIDCAFDFMFTNPVDSEGKSLVGPDELLYFADVCAGPGGFSEYVLWRKGWQAKGFGFTLRGPNDFKLEEFFAGPPDTFEPHYGLKDIDGDGDIYVPENVRAFSKFVKNSTDNKLCHFVMADGGFSVEGQENIQEILSKRLYLCQFYTALSVLREGGHFVCKLFDIFTQFSVGLVYLMYRAFEQVSIFKPNTSRPANSERYIVCKWRRKNTKDIEDYMYEQCCRFEQISSPTSDTDIIEVVPLEILNDDDRFFNYILNSNNRLGRQQVVHLSKIKAFAQNSDLYEDRQSNLRKESLQLWKIPDQVRSEPKRSSPAAKFKELIKNETSYFDTKPDELTDVALRRMKSAYDYRCVVCGESKPNPLMSDNKFFFLGLGRKHVYQWTGDAKEQWKKPVQETLELPADTLFYGEVVQEFEGEGRHQKRFNTVHIIDALVLGKVDVRDMHYDERMKWVRKFVKAVSKPSRNDLMPLRAKEVFKLEDVGTKLFKERICAKLEKGAARAMRLSCLMPQESRDRDVKHFYPAGLLFFRTTKRPWHEEVSQSTKRTYYFNPESNHSLYERPKEAVANFRTCFTTATLWTLRDAPESSDNGKARRQMLVDLVNSKLGR</sequence>
<dbReference type="GO" id="GO:0032259">
    <property type="term" value="P:methylation"/>
    <property type="evidence" value="ECO:0007669"/>
    <property type="project" value="UniProtKB-KW"/>
</dbReference>
<feature type="domain" description="G-patch" evidence="11">
    <location>
        <begin position="165"/>
        <end position="211"/>
    </location>
</feature>
<dbReference type="InterPro" id="IPR025816">
    <property type="entry name" value="RrmJ-type_MeTrfase"/>
</dbReference>
<dbReference type="InterPro" id="IPR001202">
    <property type="entry name" value="WW_dom"/>
</dbReference>
<name>A0A6B0VGM4_IXORI</name>
<evidence type="ECO:0000256" key="7">
    <source>
        <dbReference type="ARBA" id="ARBA00049042"/>
    </source>
</evidence>
<dbReference type="SUPFAM" id="SSF53335">
    <property type="entry name" value="S-adenosyl-L-methionine-dependent methyltransferases"/>
    <property type="match status" value="1"/>
</dbReference>
<dbReference type="PROSITE" id="PS50020">
    <property type="entry name" value="WW_DOMAIN_2"/>
    <property type="match status" value="1"/>
</dbReference>
<dbReference type="Gene3D" id="3.40.50.12760">
    <property type="match status" value="1"/>
</dbReference>
<evidence type="ECO:0000259" key="10">
    <source>
        <dbReference type="PROSITE" id="PS50020"/>
    </source>
</evidence>
<evidence type="ECO:0000256" key="1">
    <source>
        <dbReference type="ARBA" id="ARBA00002664"/>
    </source>
</evidence>
<dbReference type="InterPro" id="IPR050851">
    <property type="entry name" value="mRNA_Cap_2O-Ribose_MeTrfase"/>
</dbReference>
<dbReference type="InterPro" id="IPR029063">
    <property type="entry name" value="SAM-dependent_MTases_sf"/>
</dbReference>
<dbReference type="PROSITE" id="PS50174">
    <property type="entry name" value="G_PATCH"/>
    <property type="match status" value="1"/>
</dbReference>
<dbReference type="GO" id="GO:0005634">
    <property type="term" value="C:nucleus"/>
    <property type="evidence" value="ECO:0007669"/>
    <property type="project" value="UniProtKB-SubCell"/>
</dbReference>
<dbReference type="Pfam" id="PF01585">
    <property type="entry name" value="G-patch"/>
    <property type="match status" value="1"/>
</dbReference>
<comment type="function">
    <text evidence="8">S-adenosyl-L-methionine-dependent methyltransferase that mediates RNA cap1 2'-O-ribose methylation to the 5'-cap structure of RNAs. Methylates the ribose of the first nucleotide of a m(7)GpppG-capped mRNA to produce m(7)GpppNmp (cap1).</text>
</comment>
<keyword evidence="8 13" id="KW-0808">Transferase</keyword>
<evidence type="ECO:0000256" key="9">
    <source>
        <dbReference type="SAM" id="MobiDB-lite"/>
    </source>
</evidence>
<keyword evidence="8" id="KW-0506">mRNA capping</keyword>
<keyword evidence="4 8" id="KW-0489">Methyltransferase</keyword>
<dbReference type="InterPro" id="IPR002877">
    <property type="entry name" value="RNA_MeTrfase_FtsJ_dom"/>
</dbReference>
<dbReference type="PANTHER" id="PTHR16121:SF0">
    <property type="entry name" value="CAP-SPECIFIC MRNA (NUCLEOSIDE-2'-O-)-METHYLTRANSFERASE 1"/>
    <property type="match status" value="1"/>
</dbReference>
<evidence type="ECO:0000313" key="13">
    <source>
        <dbReference type="EMBL" id="MXV00786.1"/>
    </source>
</evidence>
<dbReference type="Pfam" id="PF01728">
    <property type="entry name" value="FtsJ"/>
    <property type="match status" value="1"/>
</dbReference>
<feature type="domain" description="WW" evidence="10">
    <location>
        <begin position="848"/>
        <end position="882"/>
    </location>
</feature>
<proteinExistence type="predicted"/>
<dbReference type="FunFam" id="3.30.470.30:FF:000071">
    <property type="entry name" value="Uncharacterized protein"/>
    <property type="match status" value="1"/>
</dbReference>
<accession>A0A6B0VGM4</accession>
<dbReference type="PANTHER" id="PTHR16121">
    <property type="entry name" value="CAP-SPECIFIC MRNA (NUCLEOSIDE-2'-O-)-METHYLTRANSFERASE 1-RELATED"/>
    <property type="match status" value="1"/>
</dbReference>
<dbReference type="GO" id="GO:0005737">
    <property type="term" value="C:cytoplasm"/>
    <property type="evidence" value="ECO:0007669"/>
    <property type="project" value="TreeGrafter"/>
</dbReference>
<dbReference type="EMBL" id="GIFC01018702">
    <property type="protein sequence ID" value="MXV00786.1"/>
    <property type="molecule type" value="Transcribed_RNA"/>
</dbReference>
<dbReference type="PROSITE" id="PS51613">
    <property type="entry name" value="SAM_MT_RRMJ"/>
    <property type="match status" value="1"/>
</dbReference>
<evidence type="ECO:0000256" key="4">
    <source>
        <dbReference type="ARBA" id="ARBA00022603"/>
    </source>
</evidence>
<keyword evidence="6 8" id="KW-0949">S-adenosyl-L-methionine</keyword>
<reference evidence="13" key="1">
    <citation type="submission" date="2019-12" db="EMBL/GenBank/DDBJ databases">
        <title>An insight into the sialome of adult female Ixodes ricinus ticks feeding for 6 days.</title>
        <authorList>
            <person name="Perner J."/>
            <person name="Ribeiro J.M.C."/>
        </authorList>
    </citation>
    <scope>NUCLEOTIDE SEQUENCE</scope>
    <source>
        <strain evidence="13">Semi-engorged</strain>
        <tissue evidence="13">Salivary glands</tissue>
    </source>
</reference>
<evidence type="ECO:0000256" key="8">
    <source>
        <dbReference type="RuleBase" id="RU368012"/>
    </source>
</evidence>
<dbReference type="FunFam" id="3.40.50.12760:FF:000004">
    <property type="entry name" value="FtsJ-like methyltransferase"/>
    <property type="match status" value="1"/>
</dbReference>
<dbReference type="EC" id="2.1.1.57" evidence="2 8"/>
<comment type="catalytic activity">
    <reaction evidence="7 8">
        <text>a 5'-end (N(7)-methyl 5'-triphosphoguanosine)-ribonucleoside in mRNA + S-adenosyl-L-methionine = a 5'-end (N(7)-methyl 5'-triphosphoguanosine)-(2'-O-methyl-ribonucleoside) in mRNA + S-adenosyl-L-homocysteine + H(+)</text>
        <dbReference type="Rhea" id="RHEA:67020"/>
        <dbReference type="Rhea" id="RHEA-COMP:17167"/>
        <dbReference type="Rhea" id="RHEA-COMP:17168"/>
        <dbReference type="ChEBI" id="CHEBI:15378"/>
        <dbReference type="ChEBI" id="CHEBI:57856"/>
        <dbReference type="ChEBI" id="CHEBI:59789"/>
        <dbReference type="ChEBI" id="CHEBI:156461"/>
        <dbReference type="ChEBI" id="CHEBI:167609"/>
        <dbReference type="EC" id="2.1.1.57"/>
    </reaction>
</comment>
<feature type="compositionally biased region" description="Basic and acidic residues" evidence="9">
    <location>
        <begin position="99"/>
        <end position="109"/>
    </location>
</feature>
<evidence type="ECO:0000259" key="12">
    <source>
        <dbReference type="PROSITE" id="PS51613"/>
    </source>
</evidence>
<feature type="region of interest" description="Disordered" evidence="9">
    <location>
        <begin position="1"/>
        <end position="164"/>
    </location>
</feature>
<comment type="function">
    <text evidence="1">S-adenosyl-L-methionine-dependent methyltransferase that mediates mRNA cap1 2'-O-ribose methylation to the 5'-cap structure of mRNAs. Methylates the ribose of the first nucleotide of a m(7)GpppG-capped mRNA and small nuclear RNA (snRNA) to produce m(7)GpppRm (cap1). Displays a preference for cap0 transcripts. Cap1 modification is linked to higher levels of translation. May be involved in the interferon response pathway.</text>
</comment>